<gene>
    <name evidence="2" type="ORF">CC77DRAFT_1050057</name>
</gene>
<feature type="compositionally biased region" description="Basic residues" evidence="1">
    <location>
        <begin position="594"/>
        <end position="608"/>
    </location>
</feature>
<evidence type="ECO:0000313" key="2">
    <source>
        <dbReference type="EMBL" id="OAG20647.1"/>
    </source>
</evidence>
<dbReference type="AlphaFoldDB" id="A0A177DMN6"/>
<feature type="compositionally biased region" description="Polar residues" evidence="1">
    <location>
        <begin position="463"/>
        <end position="473"/>
    </location>
</feature>
<reference evidence="2 3" key="1">
    <citation type="submission" date="2016-05" db="EMBL/GenBank/DDBJ databases">
        <title>Comparative analysis of secretome profiles of manganese(II)-oxidizing ascomycete fungi.</title>
        <authorList>
            <consortium name="DOE Joint Genome Institute"/>
            <person name="Zeiner C.A."/>
            <person name="Purvine S.O."/>
            <person name="Zink E.M."/>
            <person name="Wu S."/>
            <person name="Pasa-Tolic L."/>
            <person name="Chaput D.L."/>
            <person name="Haridas S."/>
            <person name="Grigoriev I.V."/>
            <person name="Santelli C.M."/>
            <person name="Hansel C.M."/>
        </authorList>
    </citation>
    <scope>NUCLEOTIDE SEQUENCE [LARGE SCALE GENOMIC DNA]</scope>
    <source>
        <strain evidence="2 3">SRC1lrK2f</strain>
    </source>
</reference>
<evidence type="ECO:0000313" key="3">
    <source>
        <dbReference type="Proteomes" id="UP000077248"/>
    </source>
</evidence>
<feature type="compositionally biased region" description="Polar residues" evidence="1">
    <location>
        <begin position="518"/>
        <end position="527"/>
    </location>
</feature>
<protein>
    <submittedName>
        <fullName evidence="2">Uncharacterized protein</fullName>
    </submittedName>
</protein>
<dbReference type="STRING" id="5599.A0A177DMN6"/>
<evidence type="ECO:0000256" key="1">
    <source>
        <dbReference type="SAM" id="MobiDB-lite"/>
    </source>
</evidence>
<dbReference type="VEuPathDB" id="FungiDB:CC77DRAFT_1050057"/>
<dbReference type="KEGG" id="aalt:CC77DRAFT_1050057"/>
<sequence length="608" mass="68406">MSTPSKHTLNRKVLRDEKIFFYDHIHESSELPEWFRSTSQYMRHIRKKAPTDSKKDFKDELETFRNSGQDGKTAVASGWSLKPSRETGYMTRESFGKSVKRTSAETEMEATLVDCLRVRDLAIDLRKKRSIENLWVPLLLAEFFKTYKQVYDTEDENRDLYRQWELHVDLLWNGCPSWDTFTSPVRTEPKPDIAYLFPIIDDESKIAKEYRFDNDVKNFTLPVLSELRKRERVISSPKTSLLSCDPTKPKHLGASDLACFPWTIVEVKHDTDNSGTAEFCYCQAANGSAEALKMREGLAKKIQDPKSDALVIFSFTCVGPSVRLWLTFRNTESKNIEMRCIWATSLELTWGVFALRTVIDNMHEWVYKRVKPEISRWITHVRIGPKPKTTNTPDGDEVEQRRRARSVAPPPEDRPTVSPSVQPRPASDSKISRTFMAGNTVPRQPLTPSPLSRHSAPPPDTSKPASQSNSTPASARAKTVARSAKSPKPPSRPSAYTIVPHDKTTPASSSLPPKPASCSKNTATSSKDIAALRDPESPSARYPRRSNRRTTLPNGFKESEDGGDDAADDDDFVLSAGSSDDEADEGYASGRGCKGSKSKRRVRKSNVV</sequence>
<dbReference type="EMBL" id="KV441478">
    <property type="protein sequence ID" value="OAG20647.1"/>
    <property type="molecule type" value="Genomic_DNA"/>
</dbReference>
<name>A0A177DMN6_ALTAL</name>
<keyword evidence="3" id="KW-1185">Reference proteome</keyword>
<feature type="region of interest" description="Disordered" evidence="1">
    <location>
        <begin position="384"/>
        <end position="608"/>
    </location>
</feature>
<dbReference type="Proteomes" id="UP000077248">
    <property type="component" value="Unassembled WGS sequence"/>
</dbReference>
<dbReference type="GeneID" id="29113203"/>
<feature type="compositionally biased region" description="Acidic residues" evidence="1">
    <location>
        <begin position="561"/>
        <end position="572"/>
    </location>
</feature>
<dbReference type="OMA" id="QAHEREW"/>
<organism evidence="2 3">
    <name type="scientific">Alternaria alternata</name>
    <name type="common">Alternaria rot fungus</name>
    <name type="synonym">Torula alternata</name>
    <dbReference type="NCBI Taxonomy" id="5599"/>
    <lineage>
        <taxon>Eukaryota</taxon>
        <taxon>Fungi</taxon>
        <taxon>Dikarya</taxon>
        <taxon>Ascomycota</taxon>
        <taxon>Pezizomycotina</taxon>
        <taxon>Dothideomycetes</taxon>
        <taxon>Pleosporomycetidae</taxon>
        <taxon>Pleosporales</taxon>
        <taxon>Pleosporineae</taxon>
        <taxon>Pleosporaceae</taxon>
        <taxon>Alternaria</taxon>
        <taxon>Alternaria sect. Alternaria</taxon>
        <taxon>Alternaria alternata complex</taxon>
    </lineage>
</organism>
<dbReference type="RefSeq" id="XP_018386068.1">
    <property type="nucleotide sequence ID" value="XM_018527609.1"/>
</dbReference>
<proteinExistence type="predicted"/>
<accession>A0A177DMN6</accession>